<evidence type="ECO:0000256" key="3">
    <source>
        <dbReference type="PROSITE-ProRule" id="PRU00339"/>
    </source>
</evidence>
<evidence type="ECO:0000256" key="2">
    <source>
        <dbReference type="ARBA" id="ARBA00022748"/>
    </source>
</evidence>
<dbReference type="Pfam" id="PF23892">
    <property type="entry name" value="Ig_CycH"/>
    <property type="match status" value="1"/>
</dbReference>
<evidence type="ECO:0000313" key="7">
    <source>
        <dbReference type="EMBL" id="TGD75199.1"/>
    </source>
</evidence>
<dbReference type="RefSeq" id="WP_135441340.1">
    <property type="nucleotide sequence ID" value="NZ_SRLE01000004.1"/>
</dbReference>
<proteinExistence type="predicted"/>
<dbReference type="InterPro" id="IPR017560">
    <property type="entry name" value="Cyt_c_biogenesis_CcmI"/>
</dbReference>
<gene>
    <name evidence="7" type="primary">ccmI</name>
    <name evidence="7" type="ORF">E4634_04145</name>
</gene>
<keyword evidence="3" id="KW-0802">TPR repeat</keyword>
<accession>A0A4Z0M6R0</accession>
<feature type="repeat" description="TPR" evidence="3">
    <location>
        <begin position="221"/>
        <end position="254"/>
    </location>
</feature>
<feature type="region of interest" description="Disordered" evidence="4">
    <location>
        <begin position="381"/>
        <end position="414"/>
    </location>
</feature>
<dbReference type="NCBIfam" id="TIGR03142">
    <property type="entry name" value="cytochro_ccmI"/>
    <property type="match status" value="1"/>
</dbReference>
<evidence type="ECO:0000313" key="8">
    <source>
        <dbReference type="Proteomes" id="UP000298050"/>
    </source>
</evidence>
<keyword evidence="5" id="KW-0812">Transmembrane</keyword>
<dbReference type="OrthoDB" id="9776053at2"/>
<organism evidence="7 8">
    <name type="scientific">Mangrovimicrobium sediminis</name>
    <dbReference type="NCBI Taxonomy" id="2562682"/>
    <lineage>
        <taxon>Bacteria</taxon>
        <taxon>Pseudomonadati</taxon>
        <taxon>Pseudomonadota</taxon>
        <taxon>Gammaproteobacteria</taxon>
        <taxon>Cellvibrionales</taxon>
        <taxon>Halieaceae</taxon>
        <taxon>Mangrovimicrobium</taxon>
    </lineage>
</organism>
<keyword evidence="8" id="KW-1185">Reference proteome</keyword>
<sequence length="414" mass="43358">MTVFYLACAALVALAAVFLLVPLAGRERPVDDDPEAANLAWYRLRREELAGEGDDALAEDAKLRLLEDTAGATPAATQAAPPPAARRFLAWLLLPVLLVFAVVVYYRLGAAPDVVIARQLQDLHSDMPPQELQALADAITARAAQRPDNLDYTVMLGQFAMQRQDYAAAARYYDTLAAAAPGDAGALAYAAQAHYLAAGRSLTDETRRRAQQALAINPHQRTALGLLGMASFEAGEYRDAMGYWERLLAVEPPGSDSYRMISGVIDTARERLGMPPREQAMAAAAGGPGATGPAPAAGPSAGVTVSVTAPADATLDPAATVFILARDGAGTSRMPIAVQRLRAADLPVTIRLDDSNSMAGQKISGFASVLVQVQVSPDGRPGAENASWLGQAGPLAPDLSEQPVSITLAPNAGS</sequence>
<comment type="subcellular location">
    <subcellularLocation>
        <location evidence="1">Cell envelope</location>
    </subcellularLocation>
</comment>
<dbReference type="InterPro" id="IPR056412">
    <property type="entry name" value="Ig_CycH"/>
</dbReference>
<evidence type="ECO:0000256" key="5">
    <source>
        <dbReference type="SAM" id="Phobius"/>
    </source>
</evidence>
<evidence type="ECO:0000256" key="4">
    <source>
        <dbReference type="SAM" id="MobiDB-lite"/>
    </source>
</evidence>
<dbReference type="GO" id="GO:0017004">
    <property type="term" value="P:cytochrome complex assembly"/>
    <property type="evidence" value="ECO:0007669"/>
    <property type="project" value="UniProtKB-KW"/>
</dbReference>
<evidence type="ECO:0000259" key="6">
    <source>
        <dbReference type="Pfam" id="PF23892"/>
    </source>
</evidence>
<reference evidence="7 8" key="1">
    <citation type="submission" date="2019-04" db="EMBL/GenBank/DDBJ databases">
        <title>Taxonomy of novel Haliea sp. from mangrove soil of West Coast of India.</title>
        <authorList>
            <person name="Verma A."/>
            <person name="Kumar P."/>
            <person name="Krishnamurthi S."/>
        </authorList>
    </citation>
    <scope>NUCLEOTIDE SEQUENCE [LARGE SCALE GENOMIC DNA]</scope>
    <source>
        <strain evidence="7 8">SAOS-164</strain>
    </source>
</reference>
<keyword evidence="5" id="KW-0472">Membrane</keyword>
<name>A0A4Z0M6R0_9GAMM</name>
<dbReference type="Gene3D" id="1.25.40.10">
    <property type="entry name" value="Tetratricopeptide repeat domain"/>
    <property type="match status" value="1"/>
</dbReference>
<feature type="domain" description="Cytochrome c-type biogenesis protein H Ig-like" evidence="6">
    <location>
        <begin position="303"/>
        <end position="407"/>
    </location>
</feature>
<dbReference type="AlphaFoldDB" id="A0A4Z0M6R0"/>
<keyword evidence="5" id="KW-1133">Transmembrane helix</keyword>
<dbReference type="PROSITE" id="PS50005">
    <property type="entry name" value="TPR"/>
    <property type="match status" value="1"/>
</dbReference>
<dbReference type="EMBL" id="SRLE01000004">
    <property type="protein sequence ID" value="TGD75199.1"/>
    <property type="molecule type" value="Genomic_DNA"/>
</dbReference>
<feature type="transmembrane region" description="Helical" evidence="5">
    <location>
        <begin position="88"/>
        <end position="108"/>
    </location>
</feature>
<dbReference type="SUPFAM" id="SSF48452">
    <property type="entry name" value="TPR-like"/>
    <property type="match status" value="1"/>
</dbReference>
<dbReference type="PANTHER" id="PTHR47870:SF4">
    <property type="entry name" value="CYTOCHROME C-TYPE BIOGENESIS PROTEIN CYCH"/>
    <property type="match status" value="1"/>
</dbReference>
<dbReference type="InterPro" id="IPR051263">
    <property type="entry name" value="C-type_cytochrome_biogenesis"/>
</dbReference>
<comment type="caution">
    <text evidence="7">The sequence shown here is derived from an EMBL/GenBank/DDBJ whole genome shotgun (WGS) entry which is preliminary data.</text>
</comment>
<keyword evidence="2" id="KW-0201">Cytochrome c-type biogenesis</keyword>
<dbReference type="Proteomes" id="UP000298050">
    <property type="component" value="Unassembled WGS sequence"/>
</dbReference>
<dbReference type="InterPro" id="IPR011990">
    <property type="entry name" value="TPR-like_helical_dom_sf"/>
</dbReference>
<dbReference type="PANTHER" id="PTHR47870">
    <property type="entry name" value="CYTOCHROME C-TYPE BIOGENESIS PROTEIN CCMH"/>
    <property type="match status" value="1"/>
</dbReference>
<protein>
    <submittedName>
        <fullName evidence="7">C-type cytochrome biogenesis protein CcmI</fullName>
    </submittedName>
</protein>
<dbReference type="GO" id="GO:0030313">
    <property type="term" value="C:cell envelope"/>
    <property type="evidence" value="ECO:0007669"/>
    <property type="project" value="UniProtKB-SubCell"/>
</dbReference>
<dbReference type="InterPro" id="IPR019734">
    <property type="entry name" value="TPR_rpt"/>
</dbReference>
<evidence type="ECO:0000256" key="1">
    <source>
        <dbReference type="ARBA" id="ARBA00004196"/>
    </source>
</evidence>
<dbReference type="GO" id="GO:0005886">
    <property type="term" value="C:plasma membrane"/>
    <property type="evidence" value="ECO:0007669"/>
    <property type="project" value="TreeGrafter"/>
</dbReference>